<feature type="compositionally biased region" description="Acidic residues" evidence="1">
    <location>
        <begin position="324"/>
        <end position="337"/>
    </location>
</feature>
<evidence type="ECO:0000256" key="1">
    <source>
        <dbReference type="SAM" id="MobiDB-lite"/>
    </source>
</evidence>
<dbReference type="EMBL" id="JARBHB010000014">
    <property type="protein sequence ID" value="KAJ8869293.1"/>
    <property type="molecule type" value="Genomic_DNA"/>
</dbReference>
<organism evidence="2 3">
    <name type="scientific">Dryococelus australis</name>
    <dbReference type="NCBI Taxonomy" id="614101"/>
    <lineage>
        <taxon>Eukaryota</taxon>
        <taxon>Metazoa</taxon>
        <taxon>Ecdysozoa</taxon>
        <taxon>Arthropoda</taxon>
        <taxon>Hexapoda</taxon>
        <taxon>Insecta</taxon>
        <taxon>Pterygota</taxon>
        <taxon>Neoptera</taxon>
        <taxon>Polyneoptera</taxon>
        <taxon>Phasmatodea</taxon>
        <taxon>Verophasmatodea</taxon>
        <taxon>Anareolatae</taxon>
        <taxon>Phasmatidae</taxon>
        <taxon>Eurycanthinae</taxon>
        <taxon>Dryococelus</taxon>
    </lineage>
</organism>
<comment type="caution">
    <text evidence="2">The sequence shown here is derived from an EMBL/GenBank/DDBJ whole genome shotgun (WGS) entry which is preliminary data.</text>
</comment>
<name>A0ABQ9GCX5_9NEOP</name>
<keyword evidence="3" id="KW-1185">Reference proteome</keyword>
<evidence type="ECO:0000313" key="3">
    <source>
        <dbReference type="Proteomes" id="UP001159363"/>
    </source>
</evidence>
<sequence>MDNVSSVERFEVKMEQRRNVRAGGNGSSRKPCRWMATSAVFPYAKIPGVAAGNRSWFPSVGGPYDSKTIFLTSYLTLGRGTTVLSLSALLSGVLSQSWFSERIGAVAVSISLRSAAPLKKSFFAQNAKALNKWQPRGVGKADVNIEKLRTPRNRLSFYLWRGGGGHRGAAVIALASHQGDPPFDSRWGRSSDFRLWEPWWTVSLAGRFSRGSPVFSALAFRHISLINSLSMSPKSLHWRLNYVAVCLKYAFINEIIKRASDVLIYEKHTHLRRRYTHRDESIPRQFRATRLAAMGHLMHAVVSTLSLRHLSASNAAKTSRMPEEKEEEENDEKEEEK</sequence>
<gene>
    <name evidence="2" type="ORF">PR048_030867</name>
</gene>
<reference evidence="2 3" key="1">
    <citation type="submission" date="2023-02" db="EMBL/GenBank/DDBJ databases">
        <title>LHISI_Scaffold_Assembly.</title>
        <authorList>
            <person name="Stuart O.P."/>
            <person name="Cleave R."/>
            <person name="Magrath M.J.L."/>
            <person name="Mikheyev A.S."/>
        </authorList>
    </citation>
    <scope>NUCLEOTIDE SEQUENCE [LARGE SCALE GENOMIC DNA]</scope>
    <source>
        <strain evidence="2">Daus_M_001</strain>
        <tissue evidence="2">Leg muscle</tissue>
    </source>
</reference>
<protein>
    <submittedName>
        <fullName evidence="2">Uncharacterized protein</fullName>
    </submittedName>
</protein>
<accession>A0ABQ9GCX5</accession>
<dbReference type="Proteomes" id="UP001159363">
    <property type="component" value="Chromosome 13"/>
</dbReference>
<evidence type="ECO:0000313" key="2">
    <source>
        <dbReference type="EMBL" id="KAJ8869293.1"/>
    </source>
</evidence>
<proteinExistence type="predicted"/>
<feature type="region of interest" description="Disordered" evidence="1">
    <location>
        <begin position="313"/>
        <end position="337"/>
    </location>
</feature>